<keyword evidence="2" id="KW-1185">Reference proteome</keyword>
<reference evidence="1" key="1">
    <citation type="submission" date="2020-07" db="EMBL/GenBank/DDBJ databases">
        <title>Multicomponent nature underlies the extraordinary mechanical properties of spider dragline silk.</title>
        <authorList>
            <person name="Kono N."/>
            <person name="Nakamura H."/>
            <person name="Mori M."/>
            <person name="Yoshida Y."/>
            <person name="Ohtoshi R."/>
            <person name="Malay A.D."/>
            <person name="Moran D.A.P."/>
            <person name="Tomita M."/>
            <person name="Numata K."/>
            <person name="Arakawa K."/>
        </authorList>
    </citation>
    <scope>NUCLEOTIDE SEQUENCE</scope>
</reference>
<name>A0A8X6F465_TRICU</name>
<gene>
    <name evidence="1" type="ORF">TNCT_701451</name>
</gene>
<organism evidence="1 2">
    <name type="scientific">Trichonephila clavata</name>
    <name type="common">Joro spider</name>
    <name type="synonym">Nephila clavata</name>
    <dbReference type="NCBI Taxonomy" id="2740835"/>
    <lineage>
        <taxon>Eukaryota</taxon>
        <taxon>Metazoa</taxon>
        <taxon>Ecdysozoa</taxon>
        <taxon>Arthropoda</taxon>
        <taxon>Chelicerata</taxon>
        <taxon>Arachnida</taxon>
        <taxon>Araneae</taxon>
        <taxon>Araneomorphae</taxon>
        <taxon>Entelegynae</taxon>
        <taxon>Araneoidea</taxon>
        <taxon>Nephilidae</taxon>
        <taxon>Trichonephila</taxon>
    </lineage>
</organism>
<protein>
    <submittedName>
        <fullName evidence="1">Uncharacterized protein</fullName>
    </submittedName>
</protein>
<dbReference type="EMBL" id="BMAO01010716">
    <property type="protein sequence ID" value="GFQ69059.1"/>
    <property type="molecule type" value="Genomic_DNA"/>
</dbReference>
<dbReference type="OrthoDB" id="6460588at2759"/>
<comment type="caution">
    <text evidence="1">The sequence shown here is derived from an EMBL/GenBank/DDBJ whole genome shotgun (WGS) entry which is preliminary data.</text>
</comment>
<sequence>MNETVDLQRTGQPSIPQNQIDILSGLLFADRRWIVPELSLVVDLSHQKGVAHNEEISGHMRKIVAGWVPHQLP</sequence>
<proteinExistence type="predicted"/>
<dbReference type="Proteomes" id="UP000887116">
    <property type="component" value="Unassembled WGS sequence"/>
</dbReference>
<evidence type="ECO:0000313" key="2">
    <source>
        <dbReference type="Proteomes" id="UP000887116"/>
    </source>
</evidence>
<accession>A0A8X6F465</accession>
<evidence type="ECO:0000313" key="1">
    <source>
        <dbReference type="EMBL" id="GFQ69059.1"/>
    </source>
</evidence>
<dbReference type="AlphaFoldDB" id="A0A8X6F465"/>